<dbReference type="EMBL" id="JAJCJK010000057">
    <property type="protein sequence ID" value="MCB6939835.1"/>
    <property type="molecule type" value="Genomic_DNA"/>
</dbReference>
<comment type="caution">
    <text evidence="2">The sequence shown here is derived from an EMBL/GenBank/DDBJ whole genome shotgun (WGS) entry which is preliminary data.</text>
</comment>
<protein>
    <recommendedName>
        <fullName evidence="4">ABC transmembrane type-1 domain-containing protein</fullName>
    </recommendedName>
</protein>
<dbReference type="Proteomes" id="UP001197684">
    <property type="component" value="Unassembled WGS sequence"/>
</dbReference>
<gene>
    <name evidence="2" type="ORF">LIZ56_15730</name>
</gene>
<keyword evidence="1" id="KW-0472">Membrane</keyword>
<proteinExistence type="predicted"/>
<evidence type="ECO:0000313" key="2">
    <source>
        <dbReference type="EMBL" id="MCB6939835.1"/>
    </source>
</evidence>
<reference evidence="2" key="1">
    <citation type="submission" date="2021-10" db="EMBL/GenBank/DDBJ databases">
        <title>Collection of gut derived symbiotic bacterial strains cultured from healthy donors.</title>
        <authorList>
            <person name="Lin H."/>
            <person name="Littmann E."/>
            <person name="Kohout C."/>
            <person name="Pamer E.G."/>
        </authorList>
    </citation>
    <scope>NUCLEOTIDE SEQUENCE</scope>
    <source>
        <strain evidence="2">DFI.9.42</strain>
    </source>
</reference>
<organism evidence="2 3">
    <name type="scientific">Agathobacter rectalis</name>
    <dbReference type="NCBI Taxonomy" id="39491"/>
    <lineage>
        <taxon>Bacteria</taxon>
        <taxon>Bacillati</taxon>
        <taxon>Bacillota</taxon>
        <taxon>Clostridia</taxon>
        <taxon>Lachnospirales</taxon>
        <taxon>Lachnospiraceae</taxon>
        <taxon>Agathobacter</taxon>
    </lineage>
</organism>
<sequence>MVRPDMILIGQVVIKSSGLTLIIAIAISLTIVTLIGAFFVGKMKEGLKSGTIY</sequence>
<evidence type="ECO:0000313" key="3">
    <source>
        <dbReference type="Proteomes" id="UP001197684"/>
    </source>
</evidence>
<accession>A0AAW4UDG4</accession>
<keyword evidence="1" id="KW-0812">Transmembrane</keyword>
<evidence type="ECO:0008006" key="4">
    <source>
        <dbReference type="Google" id="ProtNLM"/>
    </source>
</evidence>
<dbReference type="RefSeq" id="WP_306779001.1">
    <property type="nucleotide sequence ID" value="NZ_JAJCJK010000057.1"/>
</dbReference>
<dbReference type="AlphaFoldDB" id="A0AAW4UDG4"/>
<evidence type="ECO:0000256" key="1">
    <source>
        <dbReference type="SAM" id="Phobius"/>
    </source>
</evidence>
<keyword evidence="1" id="KW-1133">Transmembrane helix</keyword>
<name>A0AAW4UDG4_9FIRM</name>
<feature type="transmembrane region" description="Helical" evidence="1">
    <location>
        <begin position="20"/>
        <end position="40"/>
    </location>
</feature>